<evidence type="ECO:0000313" key="1">
    <source>
        <dbReference type="EMBL" id="KAK1423931.1"/>
    </source>
</evidence>
<gene>
    <name evidence="1" type="ORF">QVD17_19242</name>
</gene>
<proteinExistence type="predicted"/>
<organism evidence="1 2">
    <name type="scientific">Tagetes erecta</name>
    <name type="common">African marigold</name>
    <dbReference type="NCBI Taxonomy" id="13708"/>
    <lineage>
        <taxon>Eukaryota</taxon>
        <taxon>Viridiplantae</taxon>
        <taxon>Streptophyta</taxon>
        <taxon>Embryophyta</taxon>
        <taxon>Tracheophyta</taxon>
        <taxon>Spermatophyta</taxon>
        <taxon>Magnoliopsida</taxon>
        <taxon>eudicotyledons</taxon>
        <taxon>Gunneridae</taxon>
        <taxon>Pentapetalae</taxon>
        <taxon>asterids</taxon>
        <taxon>campanulids</taxon>
        <taxon>Asterales</taxon>
        <taxon>Asteraceae</taxon>
        <taxon>Asteroideae</taxon>
        <taxon>Heliantheae alliance</taxon>
        <taxon>Tageteae</taxon>
        <taxon>Tagetes</taxon>
    </lineage>
</organism>
<dbReference type="AlphaFoldDB" id="A0AAD8NX51"/>
<dbReference type="Proteomes" id="UP001229421">
    <property type="component" value="Unassembled WGS sequence"/>
</dbReference>
<reference evidence="1" key="1">
    <citation type="journal article" date="2023" name="bioRxiv">
        <title>Improved chromosome-level genome assembly for marigold (Tagetes erecta).</title>
        <authorList>
            <person name="Jiang F."/>
            <person name="Yuan L."/>
            <person name="Wang S."/>
            <person name="Wang H."/>
            <person name="Xu D."/>
            <person name="Wang A."/>
            <person name="Fan W."/>
        </authorList>
    </citation>
    <scope>NUCLEOTIDE SEQUENCE</scope>
    <source>
        <strain evidence="1">WSJ</strain>
        <tissue evidence="1">Leaf</tissue>
    </source>
</reference>
<sequence>MKQALKCGHDDDDEINKRLRDVDDGLGIKITGLLGKEQPRWGNCETPRHAAGLDVLGSVLQPYNFPPPEKTPTSWATDPSPVVGHDALKKCGLLHDTSLRLMGLWDDLVLQV</sequence>
<name>A0AAD8NX51_TARER</name>
<dbReference type="EMBL" id="JAUHHV010000005">
    <property type="protein sequence ID" value="KAK1423931.1"/>
    <property type="molecule type" value="Genomic_DNA"/>
</dbReference>
<comment type="caution">
    <text evidence="1">The sequence shown here is derived from an EMBL/GenBank/DDBJ whole genome shotgun (WGS) entry which is preliminary data.</text>
</comment>
<accession>A0AAD8NX51</accession>
<evidence type="ECO:0000313" key="2">
    <source>
        <dbReference type="Proteomes" id="UP001229421"/>
    </source>
</evidence>
<protein>
    <submittedName>
        <fullName evidence="1">Uncharacterized protein</fullName>
    </submittedName>
</protein>
<keyword evidence="2" id="KW-1185">Reference proteome</keyword>